<keyword evidence="2" id="KW-1185">Reference proteome</keyword>
<dbReference type="EMBL" id="EQ973808">
    <property type="protein sequence ID" value="EEF45763.1"/>
    <property type="molecule type" value="Genomic_DNA"/>
</dbReference>
<reference evidence="2" key="1">
    <citation type="journal article" date="2010" name="Nat. Biotechnol.">
        <title>Draft genome sequence of the oilseed species Ricinus communis.</title>
        <authorList>
            <person name="Chan A.P."/>
            <person name="Crabtree J."/>
            <person name="Zhao Q."/>
            <person name="Lorenzi H."/>
            <person name="Orvis J."/>
            <person name="Puiu D."/>
            <person name="Melake-Berhan A."/>
            <person name="Jones K.M."/>
            <person name="Redman J."/>
            <person name="Chen G."/>
            <person name="Cahoon E.B."/>
            <person name="Gedil M."/>
            <person name="Stanke M."/>
            <person name="Haas B.J."/>
            <person name="Wortman J.R."/>
            <person name="Fraser-Liggett C.M."/>
            <person name="Ravel J."/>
            <person name="Rabinowicz P.D."/>
        </authorList>
    </citation>
    <scope>NUCLEOTIDE SEQUENCE [LARGE SCALE GENOMIC DNA]</scope>
    <source>
        <strain evidence="2">cv. Hale</strain>
    </source>
</reference>
<name>B9RSC0_RICCO</name>
<sequence>MTSSAIFMSGFKHCGENFLAKSKWVSMNIDIEKMSTAFKEAFPEGIKVGGGGVGGGSSALLKRIGSSSSSWREIRDGFLSRRRI</sequence>
<evidence type="ECO:0000313" key="2">
    <source>
        <dbReference type="Proteomes" id="UP000008311"/>
    </source>
</evidence>
<evidence type="ECO:0000313" key="1">
    <source>
        <dbReference type="EMBL" id="EEF45763.1"/>
    </source>
</evidence>
<dbReference type="Proteomes" id="UP000008311">
    <property type="component" value="Unassembled WGS sequence"/>
</dbReference>
<dbReference type="AlphaFoldDB" id="B9RSC0"/>
<gene>
    <name evidence="1" type="ORF">RCOM_1654180</name>
</gene>
<organism evidence="1 2">
    <name type="scientific">Ricinus communis</name>
    <name type="common">Castor bean</name>
    <dbReference type="NCBI Taxonomy" id="3988"/>
    <lineage>
        <taxon>Eukaryota</taxon>
        <taxon>Viridiplantae</taxon>
        <taxon>Streptophyta</taxon>
        <taxon>Embryophyta</taxon>
        <taxon>Tracheophyta</taxon>
        <taxon>Spermatophyta</taxon>
        <taxon>Magnoliopsida</taxon>
        <taxon>eudicotyledons</taxon>
        <taxon>Gunneridae</taxon>
        <taxon>Pentapetalae</taxon>
        <taxon>rosids</taxon>
        <taxon>fabids</taxon>
        <taxon>Malpighiales</taxon>
        <taxon>Euphorbiaceae</taxon>
        <taxon>Acalyphoideae</taxon>
        <taxon>Acalypheae</taxon>
        <taxon>Ricinus</taxon>
    </lineage>
</organism>
<dbReference type="InParanoid" id="B9RSC0"/>
<proteinExistence type="predicted"/>
<accession>B9RSC0</accession>
<protein>
    <submittedName>
        <fullName evidence="1">Uncharacterized protein</fullName>
    </submittedName>
</protein>